<sequence length="85" mass="9548">MVGPIAYCLVRRTCPRAGNCRHSGRRCSRQTGTDWIGSCRREMVRRVCRARREGAISGSIMLEKRTESNLRSPSGARQVPGIRIC</sequence>
<gene>
    <name evidence="2" type="ORF">DU500_07665</name>
</gene>
<reference evidence="2 3" key="1">
    <citation type="submission" date="2018-07" db="EMBL/GenBank/DDBJ databases">
        <title>Genome sequences of Haloplanus sp. CBA1113.</title>
        <authorList>
            <person name="Kim Y.B."/>
            <person name="Roh S.W."/>
        </authorList>
    </citation>
    <scope>NUCLEOTIDE SEQUENCE [LARGE SCALE GENOMIC DNA]</scope>
    <source>
        <strain evidence="2 3">CBA1113</strain>
    </source>
</reference>
<accession>A0A345E295</accession>
<evidence type="ECO:0000313" key="3">
    <source>
        <dbReference type="Proteomes" id="UP000253273"/>
    </source>
</evidence>
<dbReference type="EMBL" id="CP031150">
    <property type="protein sequence ID" value="AXG06317.1"/>
    <property type="molecule type" value="Genomic_DNA"/>
</dbReference>
<protein>
    <submittedName>
        <fullName evidence="2">Uncharacterized protein</fullName>
    </submittedName>
</protein>
<feature type="region of interest" description="Disordered" evidence="1">
    <location>
        <begin position="66"/>
        <end position="85"/>
    </location>
</feature>
<dbReference type="Proteomes" id="UP000253273">
    <property type="component" value="Chromosome"/>
</dbReference>
<evidence type="ECO:0000313" key="2">
    <source>
        <dbReference type="EMBL" id="AXG06317.1"/>
    </source>
</evidence>
<organism evidence="2 3">
    <name type="scientific">Haloplanus rubicundus</name>
    <dbReference type="NCBI Taxonomy" id="1547898"/>
    <lineage>
        <taxon>Archaea</taxon>
        <taxon>Methanobacteriati</taxon>
        <taxon>Methanobacteriota</taxon>
        <taxon>Stenosarchaea group</taxon>
        <taxon>Halobacteria</taxon>
        <taxon>Halobacteriales</taxon>
        <taxon>Haloferacaceae</taxon>
        <taxon>Haloplanus</taxon>
    </lineage>
</organism>
<name>A0A345E295_9EURY</name>
<evidence type="ECO:0000256" key="1">
    <source>
        <dbReference type="SAM" id="MobiDB-lite"/>
    </source>
</evidence>
<keyword evidence="3" id="KW-1185">Reference proteome</keyword>
<dbReference type="AlphaFoldDB" id="A0A345E295"/>
<dbReference type="KEGG" id="haj:DU500_07665"/>
<proteinExistence type="predicted"/>